<dbReference type="Proteomes" id="UP001234297">
    <property type="component" value="Chromosome 3"/>
</dbReference>
<sequence>MGLRKEIAFWFVLLMLVQLKTSCFADGYKRFERLRGGSISDTNPVKSKSLFGGGDGVFDAEKRKVHTEAKLLQWQKPTLRLVSTSPGLFSRMTAMTAVSNRF</sequence>
<name>A0ACC2LPQ5_PERAE</name>
<evidence type="ECO:0000313" key="2">
    <source>
        <dbReference type="Proteomes" id="UP001234297"/>
    </source>
</evidence>
<comment type="caution">
    <text evidence="1">The sequence shown here is derived from an EMBL/GenBank/DDBJ whole genome shotgun (WGS) entry which is preliminary data.</text>
</comment>
<dbReference type="EMBL" id="CM056811">
    <property type="protein sequence ID" value="KAJ8635430.1"/>
    <property type="molecule type" value="Genomic_DNA"/>
</dbReference>
<organism evidence="1 2">
    <name type="scientific">Persea americana</name>
    <name type="common">Avocado</name>
    <dbReference type="NCBI Taxonomy" id="3435"/>
    <lineage>
        <taxon>Eukaryota</taxon>
        <taxon>Viridiplantae</taxon>
        <taxon>Streptophyta</taxon>
        <taxon>Embryophyta</taxon>
        <taxon>Tracheophyta</taxon>
        <taxon>Spermatophyta</taxon>
        <taxon>Magnoliopsida</taxon>
        <taxon>Magnoliidae</taxon>
        <taxon>Laurales</taxon>
        <taxon>Lauraceae</taxon>
        <taxon>Persea</taxon>
    </lineage>
</organism>
<keyword evidence="2" id="KW-1185">Reference proteome</keyword>
<accession>A0ACC2LPQ5</accession>
<proteinExistence type="predicted"/>
<reference evidence="1 2" key="1">
    <citation type="journal article" date="2022" name="Hortic Res">
        <title>A haplotype resolved chromosomal level avocado genome allows analysis of novel avocado genes.</title>
        <authorList>
            <person name="Nath O."/>
            <person name="Fletcher S.J."/>
            <person name="Hayward A."/>
            <person name="Shaw L.M."/>
            <person name="Masouleh A.K."/>
            <person name="Furtado A."/>
            <person name="Henry R.J."/>
            <person name="Mitter N."/>
        </authorList>
    </citation>
    <scope>NUCLEOTIDE SEQUENCE [LARGE SCALE GENOMIC DNA]</scope>
    <source>
        <strain evidence="2">cv. Hass</strain>
    </source>
</reference>
<protein>
    <submittedName>
        <fullName evidence="1">Uncharacterized protein</fullName>
    </submittedName>
</protein>
<gene>
    <name evidence="1" type="ORF">MRB53_009697</name>
</gene>
<evidence type="ECO:0000313" key="1">
    <source>
        <dbReference type="EMBL" id="KAJ8635430.1"/>
    </source>
</evidence>